<protein>
    <submittedName>
        <fullName evidence="1">Uncharacterized protein</fullName>
    </submittedName>
</protein>
<dbReference type="GeneID" id="55604746"/>
<evidence type="ECO:0000313" key="1">
    <source>
        <dbReference type="EMBL" id="ASU00173.1"/>
    </source>
</evidence>
<dbReference type="Proteomes" id="UP000226092">
    <property type="component" value="Segment"/>
</dbReference>
<evidence type="ECO:0000313" key="2">
    <source>
        <dbReference type="Proteomes" id="UP000226092"/>
    </source>
</evidence>
<accession>A0A223LDZ1</accession>
<dbReference type="KEGG" id="vg:55604746"/>
<dbReference type="RefSeq" id="YP_009834679.1">
    <property type="nucleotide sequence ID" value="NC_048673.1"/>
</dbReference>
<dbReference type="EMBL" id="MF448340">
    <property type="protein sequence ID" value="ASU00173.1"/>
    <property type="molecule type" value="Genomic_DNA"/>
</dbReference>
<organism evidence="1 2">
    <name type="scientific">Aeromonas phage AS-zj</name>
    <dbReference type="NCBI Taxonomy" id="2024208"/>
    <lineage>
        <taxon>Viruses</taxon>
        <taxon>Duplodnaviria</taxon>
        <taxon>Heunggongvirae</taxon>
        <taxon>Uroviricota</taxon>
        <taxon>Caudoviricetes</taxon>
        <taxon>Pantevenvirales</taxon>
        <taxon>Straboviridae</taxon>
        <taxon>Emmerichvirinae</taxon>
        <taxon>Ceceduovirus</taxon>
        <taxon>Ceceduovirus aszj</taxon>
    </lineage>
</organism>
<name>A0A223LDZ1_9CAUD</name>
<reference evidence="1 2" key="1">
    <citation type="submission" date="2017-07" db="EMBL/GenBank/DDBJ databases">
        <title>In vitro design and evaluation of phage cocktails against multidrug-resistant Aeromonas salmonicida.</title>
        <authorList>
            <person name="Chen L."/>
            <person name="Yuan S."/>
            <person name="Ma Y."/>
        </authorList>
    </citation>
    <scope>NUCLEOTIDE SEQUENCE [LARGE SCALE GENOMIC DNA]</scope>
</reference>
<sequence>MLITNIHNIRVYGRTVRVISDVIGYTPDYGYISVSSSILLECKTSKVKVSVKCDKCLNVNETTSCVIYKNPDRLNLCVKCFKSKAQKIYKSTKEGVESTKRATLSRVNNSGWKESRLRAGESYKNWYYSLPEEAKMEKRISSRKQLIRFGSDNGRWNPNKEDFKKYRNLVRTLTARNEHLYSKWENFDKIGKSGVDGAYQLDHIISIKYGFDHNICPTVIGDIKNLQLIPWQENRSKWY</sequence>
<proteinExistence type="predicted"/>
<keyword evidence="2" id="KW-1185">Reference proteome</keyword>